<dbReference type="InterPro" id="IPR001347">
    <property type="entry name" value="SIS_dom"/>
</dbReference>
<evidence type="ECO:0000259" key="4">
    <source>
        <dbReference type="PROSITE" id="PS51071"/>
    </source>
</evidence>
<protein>
    <submittedName>
        <fullName evidence="6">RpiR family transcriptional regulator</fullName>
    </submittedName>
</protein>
<gene>
    <name evidence="6" type="ORF">EDD60_10165</name>
</gene>
<accession>A0A4R3Z8P8</accession>
<dbReference type="GeneID" id="98913895"/>
<dbReference type="Pfam" id="PF01380">
    <property type="entry name" value="SIS"/>
    <property type="match status" value="1"/>
</dbReference>
<keyword evidence="3" id="KW-0804">Transcription</keyword>
<reference evidence="6 7" key="1">
    <citation type="submission" date="2019-03" db="EMBL/GenBank/DDBJ databases">
        <title>Genomic Encyclopedia of Type Strains, Phase IV (KMG-IV): sequencing the most valuable type-strain genomes for metagenomic binning, comparative biology and taxonomic classification.</title>
        <authorList>
            <person name="Goeker M."/>
        </authorList>
    </citation>
    <scope>NUCLEOTIDE SEQUENCE [LARGE SCALE GENOMIC DNA]</scope>
    <source>
        <strain evidence="6 7">DSM 29487</strain>
    </source>
</reference>
<dbReference type="EMBL" id="SMCQ01000001">
    <property type="protein sequence ID" value="TCW02765.1"/>
    <property type="molecule type" value="Genomic_DNA"/>
</dbReference>
<dbReference type="InterPro" id="IPR046348">
    <property type="entry name" value="SIS_dom_sf"/>
</dbReference>
<proteinExistence type="predicted"/>
<dbReference type="Pfam" id="PF01418">
    <property type="entry name" value="HTH_6"/>
    <property type="match status" value="1"/>
</dbReference>
<dbReference type="RefSeq" id="WP_066448532.1">
    <property type="nucleotide sequence ID" value="NZ_JANKBF010000001.1"/>
</dbReference>
<keyword evidence="2" id="KW-0238">DNA-binding</keyword>
<dbReference type="Gene3D" id="3.40.50.10490">
    <property type="entry name" value="Glucose-6-phosphate isomerase like protein, domain 1"/>
    <property type="match status" value="1"/>
</dbReference>
<dbReference type="InterPro" id="IPR047640">
    <property type="entry name" value="RpiR-like"/>
</dbReference>
<dbReference type="Gene3D" id="1.10.10.10">
    <property type="entry name" value="Winged helix-like DNA-binding domain superfamily/Winged helix DNA-binding domain"/>
    <property type="match status" value="1"/>
</dbReference>
<evidence type="ECO:0000313" key="7">
    <source>
        <dbReference type="Proteomes" id="UP000295515"/>
    </source>
</evidence>
<dbReference type="Proteomes" id="UP000295515">
    <property type="component" value="Unassembled WGS sequence"/>
</dbReference>
<dbReference type="GO" id="GO:0097367">
    <property type="term" value="F:carbohydrate derivative binding"/>
    <property type="evidence" value="ECO:0007669"/>
    <property type="project" value="InterPro"/>
</dbReference>
<dbReference type="InterPro" id="IPR000281">
    <property type="entry name" value="HTH_RpiR"/>
</dbReference>
<dbReference type="GO" id="GO:1901135">
    <property type="term" value="P:carbohydrate derivative metabolic process"/>
    <property type="evidence" value="ECO:0007669"/>
    <property type="project" value="InterPro"/>
</dbReference>
<dbReference type="PROSITE" id="PS51464">
    <property type="entry name" value="SIS"/>
    <property type="match status" value="1"/>
</dbReference>
<evidence type="ECO:0000313" key="6">
    <source>
        <dbReference type="EMBL" id="TCW02765.1"/>
    </source>
</evidence>
<dbReference type="InterPro" id="IPR035472">
    <property type="entry name" value="RpiR-like_SIS"/>
</dbReference>
<feature type="domain" description="HTH rpiR-type" evidence="4">
    <location>
        <begin position="1"/>
        <end position="76"/>
    </location>
</feature>
<dbReference type="PANTHER" id="PTHR30514">
    <property type="entry name" value="GLUCOKINASE"/>
    <property type="match status" value="1"/>
</dbReference>
<dbReference type="InterPro" id="IPR009057">
    <property type="entry name" value="Homeodomain-like_sf"/>
</dbReference>
<evidence type="ECO:0000256" key="3">
    <source>
        <dbReference type="ARBA" id="ARBA00023163"/>
    </source>
</evidence>
<dbReference type="InterPro" id="IPR036388">
    <property type="entry name" value="WH-like_DNA-bd_sf"/>
</dbReference>
<feature type="domain" description="SIS" evidence="5">
    <location>
        <begin position="125"/>
        <end position="266"/>
    </location>
</feature>
<dbReference type="SUPFAM" id="SSF53697">
    <property type="entry name" value="SIS domain"/>
    <property type="match status" value="1"/>
</dbReference>
<dbReference type="GO" id="GO:0003677">
    <property type="term" value="F:DNA binding"/>
    <property type="evidence" value="ECO:0007669"/>
    <property type="project" value="UniProtKB-KW"/>
</dbReference>
<keyword evidence="1" id="KW-0805">Transcription regulation</keyword>
<organism evidence="6 7">
    <name type="scientific">Longibaculum muris</name>
    <dbReference type="NCBI Taxonomy" id="1796628"/>
    <lineage>
        <taxon>Bacteria</taxon>
        <taxon>Bacillati</taxon>
        <taxon>Bacillota</taxon>
        <taxon>Erysipelotrichia</taxon>
        <taxon>Erysipelotrichales</taxon>
        <taxon>Coprobacillaceae</taxon>
        <taxon>Longibaculum</taxon>
    </lineage>
</organism>
<name>A0A4R3Z8P8_9FIRM</name>
<dbReference type="CDD" id="cd05013">
    <property type="entry name" value="SIS_RpiR"/>
    <property type="match status" value="1"/>
</dbReference>
<sequence>MSLLKKLEIAENFSESEKSIAQYILQNSEEVLNLSTIELAKKTYTSPATITRLCQKLDFKGYNDFKISLSANIQYVLSHQDSINANFPFDKNTNITHIVNNIAKLFKESIDETMQLLNQEDLRQSLILLDKAQVIDIYGVSGPLRMASDFQYKMFRIGKDVQIAPMVNEQLFQAARCQKDHCAILVSYSGETEEVIKAAQILKRKKIPMIAITSLGDNKLSAYCQYVLHLDSREQIYNKISTIGSTISIHLIFDILYAGLFSKHFDEALKTKVEADKLIDHRERK</sequence>
<comment type="caution">
    <text evidence="6">The sequence shown here is derived from an EMBL/GenBank/DDBJ whole genome shotgun (WGS) entry which is preliminary data.</text>
</comment>
<dbReference type="AlphaFoldDB" id="A0A4R3Z8P8"/>
<dbReference type="PROSITE" id="PS51071">
    <property type="entry name" value="HTH_RPIR"/>
    <property type="match status" value="1"/>
</dbReference>
<dbReference type="GO" id="GO:0003700">
    <property type="term" value="F:DNA-binding transcription factor activity"/>
    <property type="evidence" value="ECO:0007669"/>
    <property type="project" value="InterPro"/>
</dbReference>
<evidence type="ECO:0000256" key="2">
    <source>
        <dbReference type="ARBA" id="ARBA00023125"/>
    </source>
</evidence>
<keyword evidence="7" id="KW-1185">Reference proteome</keyword>
<dbReference type="PANTHER" id="PTHR30514:SF1">
    <property type="entry name" value="HTH-TYPE TRANSCRIPTIONAL REGULATOR HEXR-RELATED"/>
    <property type="match status" value="1"/>
</dbReference>
<dbReference type="SUPFAM" id="SSF46689">
    <property type="entry name" value="Homeodomain-like"/>
    <property type="match status" value="1"/>
</dbReference>
<evidence type="ECO:0000256" key="1">
    <source>
        <dbReference type="ARBA" id="ARBA00023015"/>
    </source>
</evidence>
<evidence type="ECO:0000259" key="5">
    <source>
        <dbReference type="PROSITE" id="PS51464"/>
    </source>
</evidence>